<dbReference type="OrthoDB" id="5530243at2759"/>
<protein>
    <recommendedName>
        <fullName evidence="1">Ribonucleases P/MRP subunit Pop8-like domain-containing protein</fullName>
    </recommendedName>
</protein>
<dbReference type="GO" id="GO:0034965">
    <property type="term" value="P:intronic box C/D snoRNA processing"/>
    <property type="evidence" value="ECO:0007669"/>
    <property type="project" value="TreeGrafter"/>
</dbReference>
<dbReference type="Proteomes" id="UP000033483">
    <property type="component" value="Unassembled WGS sequence"/>
</dbReference>
<dbReference type="EMBL" id="LAEV01001030">
    <property type="protein sequence ID" value="KKA29046.1"/>
    <property type="molecule type" value="Genomic_DNA"/>
</dbReference>
<dbReference type="GO" id="GO:0008033">
    <property type="term" value="P:tRNA processing"/>
    <property type="evidence" value="ECO:0007669"/>
    <property type="project" value="InterPro"/>
</dbReference>
<dbReference type="InterPro" id="IPR049128">
    <property type="entry name" value="Pop8-like_dom"/>
</dbReference>
<keyword evidence="3" id="KW-1185">Reference proteome</keyword>
<dbReference type="GO" id="GO:0000171">
    <property type="term" value="F:ribonuclease MRP activity"/>
    <property type="evidence" value="ECO:0007669"/>
    <property type="project" value="TreeGrafter"/>
</dbReference>
<feature type="domain" description="Ribonucleases P/MRP subunit Pop8-like" evidence="1">
    <location>
        <begin position="25"/>
        <end position="103"/>
    </location>
</feature>
<dbReference type="InterPro" id="IPR020347">
    <property type="entry name" value="Pop8"/>
</dbReference>
<reference evidence="2 3" key="1">
    <citation type="submission" date="2015-03" db="EMBL/GenBank/DDBJ databases">
        <authorList>
            <person name="Radwan O."/>
            <person name="Al-Naeli F.A."/>
            <person name="Rendon G.A."/>
            <person name="Fields C."/>
        </authorList>
    </citation>
    <scope>NUCLEOTIDE SEQUENCE [LARGE SCALE GENOMIC DNA]</scope>
    <source>
        <strain evidence="2">CR-DP1</strain>
    </source>
</reference>
<dbReference type="GO" id="GO:0005655">
    <property type="term" value="C:nucleolar ribonuclease P complex"/>
    <property type="evidence" value="ECO:0007669"/>
    <property type="project" value="InterPro"/>
</dbReference>
<proteinExistence type="predicted"/>
<dbReference type="GO" id="GO:0000172">
    <property type="term" value="C:ribonuclease MRP complex"/>
    <property type="evidence" value="ECO:0007669"/>
    <property type="project" value="InterPro"/>
</dbReference>
<evidence type="ECO:0000313" key="2">
    <source>
        <dbReference type="EMBL" id="KKA29046.1"/>
    </source>
</evidence>
<dbReference type="Pfam" id="PF20976">
    <property type="entry name" value="Pop8"/>
    <property type="match status" value="1"/>
</dbReference>
<organism evidence="2 3">
    <name type="scientific">Thielaviopsis punctulata</name>
    <dbReference type="NCBI Taxonomy" id="72032"/>
    <lineage>
        <taxon>Eukaryota</taxon>
        <taxon>Fungi</taxon>
        <taxon>Dikarya</taxon>
        <taxon>Ascomycota</taxon>
        <taxon>Pezizomycotina</taxon>
        <taxon>Sordariomycetes</taxon>
        <taxon>Hypocreomycetidae</taxon>
        <taxon>Microascales</taxon>
        <taxon>Ceratocystidaceae</taxon>
        <taxon>Thielaviopsis</taxon>
    </lineage>
</organism>
<dbReference type="PANTHER" id="PTHR28173">
    <property type="entry name" value="RIBONUCLEASES P/MRP PROTEIN SUBUNIT POP8"/>
    <property type="match status" value="1"/>
</dbReference>
<sequence length="139" mass="14851">MESIAAPAPSKLPPIIQTFTIRAPDYAYAHLELVSTSSPASSCPSAPDALQVRSLLSHALSRFLGAVGNAVHPDILRVTADGHAWVRVPRDDLPVLTAALAFWSGERDGAADVTLRVRRAGNWLGCLVGQDAEEEKLWG</sequence>
<evidence type="ECO:0000313" key="3">
    <source>
        <dbReference type="Proteomes" id="UP000033483"/>
    </source>
</evidence>
<dbReference type="AlphaFoldDB" id="A0A0F4ZG08"/>
<gene>
    <name evidence="2" type="ORF">TD95_002201</name>
</gene>
<dbReference type="GO" id="GO:0000294">
    <property type="term" value="P:nuclear-transcribed mRNA catabolic process, RNase MRP-dependent"/>
    <property type="evidence" value="ECO:0007669"/>
    <property type="project" value="TreeGrafter"/>
</dbReference>
<accession>A0A0F4ZG08</accession>
<dbReference type="GO" id="GO:0004526">
    <property type="term" value="F:ribonuclease P activity"/>
    <property type="evidence" value="ECO:0007669"/>
    <property type="project" value="TreeGrafter"/>
</dbReference>
<evidence type="ECO:0000259" key="1">
    <source>
        <dbReference type="Pfam" id="PF20976"/>
    </source>
</evidence>
<name>A0A0F4ZG08_9PEZI</name>
<dbReference type="PANTHER" id="PTHR28173:SF1">
    <property type="entry name" value="RIBONUCLEASES P_MRP PROTEIN SUBUNIT POP8"/>
    <property type="match status" value="1"/>
</dbReference>
<comment type="caution">
    <text evidence="2">The sequence shown here is derived from an EMBL/GenBank/DDBJ whole genome shotgun (WGS) entry which is preliminary data.</text>
</comment>